<evidence type="ECO:0000256" key="3">
    <source>
        <dbReference type="ARBA" id="ARBA00023163"/>
    </source>
</evidence>
<dbReference type="PROSITE" id="PS50043">
    <property type="entry name" value="HTH_LUXR_2"/>
    <property type="match status" value="1"/>
</dbReference>
<dbReference type="SMART" id="SM00421">
    <property type="entry name" value="HTH_LUXR"/>
    <property type="match status" value="1"/>
</dbReference>
<dbReference type="OrthoDB" id="3804692at2"/>
<dbReference type="PANTHER" id="PTHR44688">
    <property type="entry name" value="DNA-BINDING TRANSCRIPTIONAL ACTIVATOR DEVR_DOSR"/>
    <property type="match status" value="1"/>
</dbReference>
<dbReference type="RefSeq" id="WP_091304939.1">
    <property type="nucleotide sequence ID" value="NZ_FNSO01000003.1"/>
</dbReference>
<gene>
    <name evidence="5" type="ORF">SAMN04489727_1318</name>
</gene>
<dbReference type="Pfam" id="PF00196">
    <property type="entry name" value="GerE"/>
    <property type="match status" value="1"/>
</dbReference>
<dbReference type="SUPFAM" id="SSF55781">
    <property type="entry name" value="GAF domain-like"/>
    <property type="match status" value="1"/>
</dbReference>
<dbReference type="InterPro" id="IPR029016">
    <property type="entry name" value="GAF-like_dom_sf"/>
</dbReference>
<keyword evidence="3" id="KW-0804">Transcription</keyword>
<dbReference type="SUPFAM" id="SSF46894">
    <property type="entry name" value="C-terminal effector domain of the bipartite response regulators"/>
    <property type="match status" value="1"/>
</dbReference>
<evidence type="ECO:0000259" key="4">
    <source>
        <dbReference type="PROSITE" id="PS50043"/>
    </source>
</evidence>
<dbReference type="GO" id="GO:0003677">
    <property type="term" value="F:DNA binding"/>
    <property type="evidence" value="ECO:0007669"/>
    <property type="project" value="UniProtKB-KW"/>
</dbReference>
<reference evidence="6" key="1">
    <citation type="submission" date="2016-10" db="EMBL/GenBank/DDBJ databases">
        <authorList>
            <person name="Varghese N."/>
            <person name="Submissions S."/>
        </authorList>
    </citation>
    <scope>NUCLEOTIDE SEQUENCE [LARGE SCALE GENOMIC DNA]</scope>
    <source>
        <strain evidence="6">DSM 44544</strain>
    </source>
</reference>
<dbReference type="GO" id="GO:0006355">
    <property type="term" value="P:regulation of DNA-templated transcription"/>
    <property type="evidence" value="ECO:0007669"/>
    <property type="project" value="InterPro"/>
</dbReference>
<name>A0A1H4IZ91_9PSEU</name>
<sequence>MTLFDERLVRLLRDGQRSLSALAVRGHHALYDHLREVVASAMKVDAFYVALFRDPGHVLYAYQYDGSVYALPGLRELNPDGPTGWVFRNRRSYRYRDDGGAVLDRGIPWGDRGRRSADALVVPMRRTGTDEVIGVVSAQAYTSDCYGDAELAALEWLAEVLARMLSTEEENRRFLETLDDGERPAVTRVLSRSMADLVVERVSVVRAAAAELRDALERDGHPLLESARELVRECERLQVDTAEMEFDSYRQAAERFESLSAREREVAALLAEGLTNDEIRERLHIELPTVKTHVGKILRKYGVRQRSAAAAEISAYLGSVRPPG</sequence>
<dbReference type="Proteomes" id="UP000199622">
    <property type="component" value="Unassembled WGS sequence"/>
</dbReference>
<keyword evidence="6" id="KW-1185">Reference proteome</keyword>
<dbReference type="CDD" id="cd06170">
    <property type="entry name" value="LuxR_C_like"/>
    <property type="match status" value="1"/>
</dbReference>
<dbReference type="AlphaFoldDB" id="A0A1H4IZ91"/>
<accession>A0A1H4IZ91</accession>
<dbReference type="PRINTS" id="PR00038">
    <property type="entry name" value="HTHLUXR"/>
</dbReference>
<dbReference type="Gene3D" id="1.10.10.10">
    <property type="entry name" value="Winged helix-like DNA-binding domain superfamily/Winged helix DNA-binding domain"/>
    <property type="match status" value="1"/>
</dbReference>
<protein>
    <submittedName>
        <fullName evidence="5">GAF domain-containing protein</fullName>
    </submittedName>
</protein>
<organism evidence="5 6">
    <name type="scientific">Amycolatopsis tolypomycina</name>
    <dbReference type="NCBI Taxonomy" id="208445"/>
    <lineage>
        <taxon>Bacteria</taxon>
        <taxon>Bacillati</taxon>
        <taxon>Actinomycetota</taxon>
        <taxon>Actinomycetes</taxon>
        <taxon>Pseudonocardiales</taxon>
        <taxon>Pseudonocardiaceae</taxon>
        <taxon>Amycolatopsis</taxon>
    </lineage>
</organism>
<dbReference type="STRING" id="208445.SAMN04489727_1318"/>
<evidence type="ECO:0000256" key="1">
    <source>
        <dbReference type="ARBA" id="ARBA00023015"/>
    </source>
</evidence>
<evidence type="ECO:0000313" key="6">
    <source>
        <dbReference type="Proteomes" id="UP000199622"/>
    </source>
</evidence>
<dbReference type="InterPro" id="IPR000792">
    <property type="entry name" value="Tscrpt_reg_LuxR_C"/>
</dbReference>
<feature type="domain" description="HTH luxR-type" evidence="4">
    <location>
        <begin position="252"/>
        <end position="317"/>
    </location>
</feature>
<proteinExistence type="predicted"/>
<dbReference type="InterPro" id="IPR016032">
    <property type="entry name" value="Sig_transdc_resp-reg_C-effctor"/>
</dbReference>
<keyword evidence="2" id="KW-0238">DNA-binding</keyword>
<evidence type="ECO:0000313" key="5">
    <source>
        <dbReference type="EMBL" id="SEB39297.1"/>
    </source>
</evidence>
<dbReference type="Gene3D" id="3.30.450.40">
    <property type="match status" value="1"/>
</dbReference>
<dbReference type="PANTHER" id="PTHR44688:SF16">
    <property type="entry name" value="DNA-BINDING TRANSCRIPTIONAL ACTIVATOR DEVR_DOSR"/>
    <property type="match status" value="1"/>
</dbReference>
<evidence type="ECO:0000256" key="2">
    <source>
        <dbReference type="ARBA" id="ARBA00023125"/>
    </source>
</evidence>
<dbReference type="Pfam" id="PF13185">
    <property type="entry name" value="GAF_2"/>
    <property type="match status" value="1"/>
</dbReference>
<dbReference type="InterPro" id="IPR036388">
    <property type="entry name" value="WH-like_DNA-bd_sf"/>
</dbReference>
<dbReference type="InterPro" id="IPR003018">
    <property type="entry name" value="GAF"/>
</dbReference>
<dbReference type="EMBL" id="FNSO01000003">
    <property type="protein sequence ID" value="SEB39297.1"/>
    <property type="molecule type" value="Genomic_DNA"/>
</dbReference>
<keyword evidence="1" id="KW-0805">Transcription regulation</keyword>